<comment type="caution">
    <text evidence="2">The sequence shown here is derived from an EMBL/GenBank/DDBJ whole genome shotgun (WGS) entry which is preliminary data.</text>
</comment>
<sequence>MVRIGSTNKVSSITKGKRKKWVLCRGIGLAATSFALMFYVSSLTPIPAIPKPPPMLLSTLNTTKITTDVRGNLGPPEVMLRGGTDWLKDRWQAASDMHGTAIQGHHQVMLSFHFPVQVTSIVLDWEAAYSKDYLIEAAMSNLVWYTLHDTAAAQPTNAFVLASEGTSGQSPGVKSKTPLHIMHTLAQRNSTNSNLQYPKLQYLRLTIRKSAMGWGVSLWRVQVFGWPL</sequence>
<gene>
    <name evidence="2" type="ORF">SEMRO_195_G083330.1</name>
</gene>
<feature type="transmembrane region" description="Helical" evidence="1">
    <location>
        <begin position="21"/>
        <end position="40"/>
    </location>
</feature>
<organism evidence="2 3">
    <name type="scientific">Seminavis robusta</name>
    <dbReference type="NCBI Taxonomy" id="568900"/>
    <lineage>
        <taxon>Eukaryota</taxon>
        <taxon>Sar</taxon>
        <taxon>Stramenopiles</taxon>
        <taxon>Ochrophyta</taxon>
        <taxon>Bacillariophyta</taxon>
        <taxon>Bacillariophyceae</taxon>
        <taxon>Bacillariophycidae</taxon>
        <taxon>Naviculales</taxon>
        <taxon>Naviculaceae</taxon>
        <taxon>Seminavis</taxon>
    </lineage>
</organism>
<keyword evidence="1" id="KW-1133">Transmembrane helix</keyword>
<evidence type="ECO:0000313" key="2">
    <source>
        <dbReference type="EMBL" id="CAB9504393.1"/>
    </source>
</evidence>
<evidence type="ECO:0000256" key="1">
    <source>
        <dbReference type="SAM" id="Phobius"/>
    </source>
</evidence>
<dbReference type="SUPFAM" id="SSF49785">
    <property type="entry name" value="Galactose-binding domain-like"/>
    <property type="match status" value="1"/>
</dbReference>
<protein>
    <submittedName>
        <fullName evidence="2">Uncharacterized protein</fullName>
    </submittedName>
</protein>
<reference evidence="2" key="1">
    <citation type="submission" date="2020-06" db="EMBL/GenBank/DDBJ databases">
        <authorList>
            <consortium name="Plant Systems Biology data submission"/>
        </authorList>
    </citation>
    <scope>NUCLEOTIDE SEQUENCE</scope>
    <source>
        <strain evidence="2">D6</strain>
    </source>
</reference>
<dbReference type="Proteomes" id="UP001153069">
    <property type="component" value="Unassembled WGS sequence"/>
</dbReference>
<dbReference type="InterPro" id="IPR008979">
    <property type="entry name" value="Galactose-bd-like_sf"/>
</dbReference>
<name>A0A9N8DJY9_9STRA</name>
<keyword evidence="3" id="KW-1185">Reference proteome</keyword>
<proteinExistence type="predicted"/>
<dbReference type="EMBL" id="CAICTM010000194">
    <property type="protein sequence ID" value="CAB9504393.1"/>
    <property type="molecule type" value="Genomic_DNA"/>
</dbReference>
<evidence type="ECO:0000313" key="3">
    <source>
        <dbReference type="Proteomes" id="UP001153069"/>
    </source>
</evidence>
<accession>A0A9N8DJY9</accession>
<keyword evidence="1" id="KW-0472">Membrane</keyword>
<dbReference type="AlphaFoldDB" id="A0A9N8DJY9"/>
<keyword evidence="1" id="KW-0812">Transmembrane</keyword>
<dbReference type="Gene3D" id="2.60.120.260">
    <property type="entry name" value="Galactose-binding domain-like"/>
    <property type="match status" value="1"/>
</dbReference>
<dbReference type="OrthoDB" id="407058at2759"/>